<dbReference type="EMBL" id="AAXW01000019">
    <property type="protein sequence ID" value="EAZ90899.1"/>
    <property type="molecule type" value="Genomic_DNA"/>
</dbReference>
<keyword evidence="2" id="KW-1185">Reference proteome</keyword>
<accession>A3IRQ0</accession>
<name>A3IRQ0_9CHRO</name>
<proteinExistence type="predicted"/>
<protein>
    <submittedName>
        <fullName evidence="1">Uncharacterized protein</fullName>
    </submittedName>
</protein>
<dbReference type="RefSeq" id="WP_008276059.1">
    <property type="nucleotide sequence ID" value="NZ_AAXW01000019.1"/>
</dbReference>
<evidence type="ECO:0000313" key="1">
    <source>
        <dbReference type="EMBL" id="EAZ90899.1"/>
    </source>
</evidence>
<sequence>MSGVIFLQKKDAIAQFLFDEDGMVEQIMAKLGLAKPKVSETAIFLHNRTLENAKLLAKSAQIVDNNKFSKNEFLLFAKSKFCLESNQAEYDGLNHSIKLFKSAVKAQKSYVIISQIESMCQGIKQKEFYDYVNQQLENFDNSKIFNEKINQKLIEILPQIKTEQGKDKLETYLQEIVRLSEDVFSLQLFSCFNKEQFKEFSVIKSIVEIINSLNETDVISLKTLTCLVMAHYDDFEVLGNLIGVTGKKSSPDTYARIIQYIALEERHKKSYEQFEQLINVMRQWYLLYQAIQDIRDEYPEKDYRKPKDFTKEITGMDLYHKYRNYLTDQKTGYTYIDFGENTEPETE</sequence>
<dbReference type="eggNOG" id="ENOG5033SZ2">
    <property type="taxonomic scope" value="Bacteria"/>
</dbReference>
<organism evidence="1 2">
    <name type="scientific">Crocosphaera chwakensis CCY0110</name>
    <dbReference type="NCBI Taxonomy" id="391612"/>
    <lineage>
        <taxon>Bacteria</taxon>
        <taxon>Bacillati</taxon>
        <taxon>Cyanobacteriota</taxon>
        <taxon>Cyanophyceae</taxon>
        <taxon>Oscillatoriophycideae</taxon>
        <taxon>Chroococcales</taxon>
        <taxon>Aphanothecaceae</taxon>
        <taxon>Crocosphaera</taxon>
        <taxon>Crocosphaera chwakensis</taxon>
    </lineage>
</organism>
<dbReference type="AlphaFoldDB" id="A3IRQ0"/>
<gene>
    <name evidence="1" type="ORF">CY0110_25751</name>
</gene>
<dbReference type="Proteomes" id="UP000003781">
    <property type="component" value="Unassembled WGS sequence"/>
</dbReference>
<evidence type="ECO:0000313" key="2">
    <source>
        <dbReference type="Proteomes" id="UP000003781"/>
    </source>
</evidence>
<reference evidence="1 2" key="1">
    <citation type="submission" date="2007-03" db="EMBL/GenBank/DDBJ databases">
        <authorList>
            <person name="Stal L."/>
            <person name="Ferriera S."/>
            <person name="Johnson J."/>
            <person name="Kravitz S."/>
            <person name="Beeson K."/>
            <person name="Sutton G."/>
            <person name="Rogers Y.-H."/>
            <person name="Friedman R."/>
            <person name="Frazier M."/>
            <person name="Venter J.C."/>
        </authorList>
    </citation>
    <scope>NUCLEOTIDE SEQUENCE [LARGE SCALE GENOMIC DNA]</scope>
    <source>
        <strain evidence="1 2">CCY0110</strain>
    </source>
</reference>
<comment type="caution">
    <text evidence="1">The sequence shown here is derived from an EMBL/GenBank/DDBJ whole genome shotgun (WGS) entry which is preliminary data.</text>
</comment>